<feature type="transmembrane region" description="Helical" evidence="4">
    <location>
        <begin position="21"/>
        <end position="44"/>
    </location>
</feature>
<keyword evidence="8" id="KW-1185">Reference proteome</keyword>
<accession>A0A1H6C0E7</accession>
<evidence type="ECO:0000259" key="6">
    <source>
        <dbReference type="PROSITE" id="PS51078"/>
    </source>
</evidence>
<evidence type="ECO:0000256" key="3">
    <source>
        <dbReference type="ARBA" id="ARBA00023163"/>
    </source>
</evidence>
<organism evidence="7 8">
    <name type="scientific">Bosea lathyri</name>
    <dbReference type="NCBI Taxonomy" id="1036778"/>
    <lineage>
        <taxon>Bacteria</taxon>
        <taxon>Pseudomonadati</taxon>
        <taxon>Pseudomonadota</taxon>
        <taxon>Alphaproteobacteria</taxon>
        <taxon>Hyphomicrobiales</taxon>
        <taxon>Boseaceae</taxon>
        <taxon>Bosea</taxon>
    </lineage>
</organism>
<feature type="domain" description="IclR-ED" evidence="6">
    <location>
        <begin position="107"/>
        <end position="297"/>
    </location>
</feature>
<protein>
    <submittedName>
        <fullName evidence="7">Transcriptional regulator, IclR family</fullName>
    </submittedName>
</protein>
<dbReference type="InterPro" id="IPR036390">
    <property type="entry name" value="WH_DNA-bd_sf"/>
</dbReference>
<dbReference type="PROSITE" id="PS51077">
    <property type="entry name" value="HTH_ICLR"/>
    <property type="match status" value="1"/>
</dbReference>
<dbReference type="Gene3D" id="3.30.450.40">
    <property type="match status" value="1"/>
</dbReference>
<dbReference type="AlphaFoldDB" id="A0A1H6C0E7"/>
<keyword evidence="3" id="KW-0804">Transcription</keyword>
<dbReference type="CDD" id="cd00090">
    <property type="entry name" value="HTH_ARSR"/>
    <property type="match status" value="1"/>
</dbReference>
<dbReference type="GO" id="GO:0045892">
    <property type="term" value="P:negative regulation of DNA-templated transcription"/>
    <property type="evidence" value="ECO:0007669"/>
    <property type="project" value="TreeGrafter"/>
</dbReference>
<keyword evidence="2" id="KW-0238">DNA-binding</keyword>
<sequence length="314" mass="34025">MAHGEPGRHKSVNIKFRIREFILTLFSYMEFLSHVCFVIFTLMAQSSEPQSSLRRALGLLRILAAGETAGMRLKDIASAAGCGQPTAHRALRDLIAEGFVSQVEGGKRYRLGLDFFVTAARSGQAGGLRDLARPVLLRLSATLSDTVFLLVRNGYDAVCLDRIEGPFPIRSFTGDIGGKVPLGLGQGSLVMLAHLPEAERDAVIRFNIPRLLDRGFLDEAALRSALDKARQQGWVNLNTGLIPGMAGVAVPILDAEGRAVAALSIGTLAERLREERLPNVVSILRSEAETLGAKLNPFDVALRYPSRSLSAVPR</sequence>
<dbReference type="PROSITE" id="PS51078">
    <property type="entry name" value="ICLR_ED"/>
    <property type="match status" value="1"/>
</dbReference>
<dbReference type="SMART" id="SM00346">
    <property type="entry name" value="HTH_ICLR"/>
    <property type="match status" value="1"/>
</dbReference>
<dbReference type="Proteomes" id="UP000236743">
    <property type="component" value="Unassembled WGS sequence"/>
</dbReference>
<dbReference type="SUPFAM" id="SSF46785">
    <property type="entry name" value="Winged helix' DNA-binding domain"/>
    <property type="match status" value="1"/>
</dbReference>
<evidence type="ECO:0000256" key="1">
    <source>
        <dbReference type="ARBA" id="ARBA00023015"/>
    </source>
</evidence>
<dbReference type="PANTHER" id="PTHR30136">
    <property type="entry name" value="HELIX-TURN-HELIX TRANSCRIPTIONAL REGULATOR, ICLR FAMILY"/>
    <property type="match status" value="1"/>
</dbReference>
<dbReference type="InterPro" id="IPR011991">
    <property type="entry name" value="ArsR-like_HTH"/>
</dbReference>
<proteinExistence type="predicted"/>
<dbReference type="InterPro" id="IPR036388">
    <property type="entry name" value="WH-like_DNA-bd_sf"/>
</dbReference>
<evidence type="ECO:0000256" key="4">
    <source>
        <dbReference type="SAM" id="Phobius"/>
    </source>
</evidence>
<dbReference type="GO" id="GO:0003677">
    <property type="term" value="F:DNA binding"/>
    <property type="evidence" value="ECO:0007669"/>
    <property type="project" value="UniProtKB-KW"/>
</dbReference>
<gene>
    <name evidence="7" type="ORF">SAMN04488115_108266</name>
</gene>
<keyword evidence="1" id="KW-0805">Transcription regulation</keyword>
<dbReference type="InterPro" id="IPR014757">
    <property type="entry name" value="Tscrpt_reg_IclR_C"/>
</dbReference>
<dbReference type="Pfam" id="PF09339">
    <property type="entry name" value="HTH_IclR"/>
    <property type="match status" value="1"/>
</dbReference>
<dbReference type="PANTHER" id="PTHR30136:SF39">
    <property type="entry name" value="TRANSCRIPTIONAL REGULATORY PROTEIN"/>
    <property type="match status" value="1"/>
</dbReference>
<dbReference type="Gene3D" id="1.10.10.10">
    <property type="entry name" value="Winged helix-like DNA-binding domain superfamily/Winged helix DNA-binding domain"/>
    <property type="match status" value="1"/>
</dbReference>
<dbReference type="SUPFAM" id="SSF55781">
    <property type="entry name" value="GAF domain-like"/>
    <property type="match status" value="1"/>
</dbReference>
<dbReference type="Pfam" id="PF01614">
    <property type="entry name" value="IclR_C"/>
    <property type="match status" value="1"/>
</dbReference>
<keyword evidence="4" id="KW-0472">Membrane</keyword>
<dbReference type="InterPro" id="IPR050707">
    <property type="entry name" value="HTH_MetabolicPath_Reg"/>
</dbReference>
<evidence type="ECO:0000313" key="7">
    <source>
        <dbReference type="EMBL" id="SEG66420.1"/>
    </source>
</evidence>
<dbReference type="InterPro" id="IPR005471">
    <property type="entry name" value="Tscrpt_reg_IclR_N"/>
</dbReference>
<dbReference type="EMBL" id="FNUY01000008">
    <property type="protein sequence ID" value="SEG66420.1"/>
    <property type="molecule type" value="Genomic_DNA"/>
</dbReference>
<evidence type="ECO:0000313" key="8">
    <source>
        <dbReference type="Proteomes" id="UP000236743"/>
    </source>
</evidence>
<evidence type="ECO:0000259" key="5">
    <source>
        <dbReference type="PROSITE" id="PS51077"/>
    </source>
</evidence>
<reference evidence="7 8" key="1">
    <citation type="submission" date="2016-10" db="EMBL/GenBank/DDBJ databases">
        <authorList>
            <person name="de Groot N.N."/>
        </authorList>
    </citation>
    <scope>NUCLEOTIDE SEQUENCE [LARGE SCALE GENOMIC DNA]</scope>
    <source>
        <strain evidence="7 8">DSM 26656</strain>
    </source>
</reference>
<evidence type="ECO:0000256" key="2">
    <source>
        <dbReference type="ARBA" id="ARBA00023125"/>
    </source>
</evidence>
<feature type="domain" description="HTH iclR-type" evidence="5">
    <location>
        <begin position="50"/>
        <end position="113"/>
    </location>
</feature>
<dbReference type="InterPro" id="IPR029016">
    <property type="entry name" value="GAF-like_dom_sf"/>
</dbReference>
<dbReference type="GO" id="GO:0003700">
    <property type="term" value="F:DNA-binding transcription factor activity"/>
    <property type="evidence" value="ECO:0007669"/>
    <property type="project" value="TreeGrafter"/>
</dbReference>
<name>A0A1H6C0E7_9HYPH</name>
<keyword evidence="4" id="KW-1133">Transmembrane helix</keyword>
<keyword evidence="4" id="KW-0812">Transmembrane</keyword>